<evidence type="ECO:0000313" key="1">
    <source>
        <dbReference type="EMBL" id="SAK58852.1"/>
    </source>
</evidence>
<gene>
    <name evidence="1" type="ORF">AWB80_02462</name>
</gene>
<keyword evidence="2" id="KW-1185">Reference proteome</keyword>
<accession>A0A158AM29</accession>
<dbReference type="InterPro" id="IPR010710">
    <property type="entry name" value="DUF1289"/>
</dbReference>
<sequence length="80" mass="8762">MTTTPDIRTPLDLAFTIERAKTQQPVGSPCTDVCKLDADTGLCLGCFRSRGEIKTFRAMDDAAKLALFDELLARRAAITK</sequence>
<dbReference type="STRING" id="1777141.AWB80_02462"/>
<dbReference type="EMBL" id="FCOE02000006">
    <property type="protein sequence ID" value="SAK58852.1"/>
    <property type="molecule type" value="Genomic_DNA"/>
</dbReference>
<proteinExistence type="predicted"/>
<dbReference type="Proteomes" id="UP000054911">
    <property type="component" value="Unassembled WGS sequence"/>
</dbReference>
<dbReference type="PANTHER" id="PTHR35175:SF2">
    <property type="entry name" value="DUF1289 DOMAIN-CONTAINING PROTEIN"/>
    <property type="match status" value="1"/>
</dbReference>
<dbReference type="PANTHER" id="PTHR35175">
    <property type="entry name" value="DUF1289 DOMAIN-CONTAINING PROTEIN"/>
    <property type="match status" value="1"/>
</dbReference>
<dbReference type="Pfam" id="PF06945">
    <property type="entry name" value="DUF1289"/>
    <property type="match status" value="1"/>
</dbReference>
<protein>
    <submittedName>
        <fullName evidence="1">Fe-S protein</fullName>
    </submittedName>
</protein>
<dbReference type="RefSeq" id="WP_087131222.1">
    <property type="nucleotide sequence ID" value="NZ_FCOE02000006.1"/>
</dbReference>
<dbReference type="AlphaFoldDB" id="A0A158AM29"/>
<comment type="caution">
    <text evidence="1">The sequence shown here is derived from an EMBL/GenBank/DDBJ whole genome shotgun (WGS) entry which is preliminary data.</text>
</comment>
<dbReference type="OrthoDB" id="8911262at2"/>
<evidence type="ECO:0000313" key="2">
    <source>
        <dbReference type="Proteomes" id="UP000054911"/>
    </source>
</evidence>
<organism evidence="1 2">
    <name type="scientific">Caballeronia pedi</name>
    <dbReference type="NCBI Taxonomy" id="1777141"/>
    <lineage>
        <taxon>Bacteria</taxon>
        <taxon>Pseudomonadati</taxon>
        <taxon>Pseudomonadota</taxon>
        <taxon>Betaproteobacteria</taxon>
        <taxon>Burkholderiales</taxon>
        <taxon>Burkholderiaceae</taxon>
        <taxon>Caballeronia</taxon>
    </lineage>
</organism>
<name>A0A158AM29_9BURK</name>
<reference evidence="1" key="1">
    <citation type="submission" date="2016-01" db="EMBL/GenBank/DDBJ databases">
        <authorList>
            <person name="Peeters C."/>
        </authorList>
    </citation>
    <scope>NUCLEOTIDE SEQUENCE [LARGE SCALE GENOMIC DNA]</scope>
    <source>
        <strain evidence="1">LMG 29323</strain>
    </source>
</reference>